<dbReference type="SMART" id="SM00220">
    <property type="entry name" value="S_TKc"/>
    <property type="match status" value="1"/>
</dbReference>
<feature type="region of interest" description="Disordered" evidence="15">
    <location>
        <begin position="443"/>
        <end position="474"/>
    </location>
</feature>
<evidence type="ECO:0000256" key="14">
    <source>
        <dbReference type="SAM" id="Coils"/>
    </source>
</evidence>
<dbReference type="InterPro" id="IPR008271">
    <property type="entry name" value="Ser/Thr_kinase_AS"/>
</dbReference>
<dbReference type="EMBL" id="NJHN03000026">
    <property type="protein sequence ID" value="KAH9424772.1"/>
    <property type="molecule type" value="Genomic_DNA"/>
</dbReference>
<evidence type="ECO:0000259" key="16">
    <source>
        <dbReference type="PROSITE" id="PS50011"/>
    </source>
</evidence>
<comment type="subcellular location">
    <subcellularLocation>
        <location evidence="1">Cytoplasm</location>
        <location evidence="1">Cytoskeleton</location>
    </subcellularLocation>
</comment>
<dbReference type="Pfam" id="PF00069">
    <property type="entry name" value="Pkinase"/>
    <property type="match status" value="1"/>
</dbReference>
<keyword evidence="9 12" id="KW-0505">Motor protein</keyword>
<keyword evidence="19" id="KW-1185">Reference proteome</keyword>
<protein>
    <submittedName>
        <fullName evidence="18">Kinesin-like protein kif2a</fullName>
    </submittedName>
</protein>
<dbReference type="InterPro" id="IPR054473">
    <property type="entry name" value="KIF2A-like_N"/>
</dbReference>
<feature type="compositionally biased region" description="Polar residues" evidence="15">
    <location>
        <begin position="1"/>
        <end position="14"/>
    </location>
</feature>
<evidence type="ECO:0000256" key="12">
    <source>
        <dbReference type="PROSITE-ProRule" id="PRU00283"/>
    </source>
</evidence>
<dbReference type="PROSITE" id="PS50067">
    <property type="entry name" value="KINESIN_MOTOR_2"/>
    <property type="match status" value="1"/>
</dbReference>
<feature type="coiled-coil region" evidence="14">
    <location>
        <begin position="1136"/>
        <end position="1170"/>
    </location>
</feature>
<evidence type="ECO:0000256" key="13">
    <source>
        <dbReference type="PROSITE-ProRule" id="PRU10141"/>
    </source>
</evidence>
<dbReference type="InterPro" id="IPR019821">
    <property type="entry name" value="Kinesin_motor_CS"/>
</dbReference>
<feature type="region of interest" description="Disordered" evidence="15">
    <location>
        <begin position="1"/>
        <end position="88"/>
    </location>
</feature>
<keyword evidence="5 12" id="KW-0547">Nucleotide-binding</keyword>
<dbReference type="PANTHER" id="PTHR47971">
    <property type="entry name" value="KINESIN-RELATED PROTEIN 6"/>
    <property type="match status" value="1"/>
</dbReference>
<evidence type="ECO:0000256" key="10">
    <source>
        <dbReference type="ARBA" id="ARBA00023212"/>
    </source>
</evidence>
<dbReference type="CDD" id="cd01367">
    <property type="entry name" value="KISc_KIF2_like"/>
    <property type="match status" value="1"/>
</dbReference>
<evidence type="ECO:0000256" key="4">
    <source>
        <dbReference type="ARBA" id="ARBA00022701"/>
    </source>
</evidence>
<feature type="compositionally biased region" description="Polar residues" evidence="15">
    <location>
        <begin position="52"/>
        <end position="64"/>
    </location>
</feature>
<name>A0ABQ8JQG5_DERPT</name>
<evidence type="ECO:0000256" key="3">
    <source>
        <dbReference type="ARBA" id="ARBA00022618"/>
    </source>
</evidence>
<keyword evidence="2" id="KW-0963">Cytoplasm</keyword>
<evidence type="ECO:0000259" key="17">
    <source>
        <dbReference type="PROSITE" id="PS50067"/>
    </source>
</evidence>
<dbReference type="PROSITE" id="PS00107">
    <property type="entry name" value="PROTEIN_KINASE_ATP"/>
    <property type="match status" value="1"/>
</dbReference>
<evidence type="ECO:0000256" key="11">
    <source>
        <dbReference type="ARBA" id="ARBA00023306"/>
    </source>
</evidence>
<dbReference type="InterPro" id="IPR036961">
    <property type="entry name" value="Kinesin_motor_dom_sf"/>
</dbReference>
<dbReference type="SUPFAM" id="SSF52540">
    <property type="entry name" value="P-loop containing nucleoside triphosphate hydrolases"/>
    <property type="match status" value="1"/>
</dbReference>
<reference evidence="18 19" key="1">
    <citation type="journal article" date="2018" name="J. Allergy Clin. Immunol.">
        <title>High-quality assembly of Dermatophagoides pteronyssinus genome and transcriptome reveals a wide range of novel allergens.</title>
        <authorList>
            <person name="Liu X.Y."/>
            <person name="Yang K.Y."/>
            <person name="Wang M.Q."/>
            <person name="Kwok J.S."/>
            <person name="Zeng X."/>
            <person name="Yang Z."/>
            <person name="Xiao X.J."/>
            <person name="Lau C.P."/>
            <person name="Li Y."/>
            <person name="Huang Z.M."/>
            <person name="Ba J.G."/>
            <person name="Yim A.K."/>
            <person name="Ouyang C.Y."/>
            <person name="Ngai S.M."/>
            <person name="Chan T.F."/>
            <person name="Leung E.L."/>
            <person name="Liu L."/>
            <person name="Liu Z.G."/>
            <person name="Tsui S.K."/>
        </authorList>
    </citation>
    <scope>NUCLEOTIDE SEQUENCE [LARGE SCALE GENOMIC DNA]</scope>
    <source>
        <strain evidence="18">Derp</strain>
    </source>
</reference>
<keyword evidence="11" id="KW-0131">Cell cycle</keyword>
<evidence type="ECO:0000256" key="1">
    <source>
        <dbReference type="ARBA" id="ARBA00004245"/>
    </source>
</evidence>
<dbReference type="InterPro" id="IPR001752">
    <property type="entry name" value="Kinesin_motor_dom"/>
</dbReference>
<dbReference type="Gene3D" id="3.30.200.20">
    <property type="entry name" value="Phosphorylase Kinase, domain 1"/>
    <property type="match status" value="1"/>
</dbReference>
<evidence type="ECO:0000256" key="9">
    <source>
        <dbReference type="ARBA" id="ARBA00023175"/>
    </source>
</evidence>
<keyword evidence="10" id="KW-0206">Cytoskeleton</keyword>
<feature type="binding site" evidence="13">
    <location>
        <position position="147"/>
    </location>
    <ligand>
        <name>ATP</name>
        <dbReference type="ChEBI" id="CHEBI:30616"/>
    </ligand>
</feature>
<organism evidence="18 19">
    <name type="scientific">Dermatophagoides pteronyssinus</name>
    <name type="common">European house dust mite</name>
    <dbReference type="NCBI Taxonomy" id="6956"/>
    <lineage>
        <taxon>Eukaryota</taxon>
        <taxon>Metazoa</taxon>
        <taxon>Ecdysozoa</taxon>
        <taxon>Arthropoda</taxon>
        <taxon>Chelicerata</taxon>
        <taxon>Arachnida</taxon>
        <taxon>Acari</taxon>
        <taxon>Acariformes</taxon>
        <taxon>Sarcoptiformes</taxon>
        <taxon>Astigmata</taxon>
        <taxon>Psoroptidia</taxon>
        <taxon>Analgoidea</taxon>
        <taxon>Pyroglyphidae</taxon>
        <taxon>Dermatophagoidinae</taxon>
        <taxon>Dermatophagoides</taxon>
    </lineage>
</organism>
<proteinExistence type="inferred from homology"/>
<accession>A0ABQ8JQG5</accession>
<dbReference type="PROSITE" id="PS00108">
    <property type="entry name" value="PROTEIN_KINASE_ST"/>
    <property type="match status" value="1"/>
</dbReference>
<dbReference type="InterPro" id="IPR000719">
    <property type="entry name" value="Prot_kinase_dom"/>
</dbReference>
<keyword evidence="3" id="KW-0132">Cell division</keyword>
<dbReference type="InterPro" id="IPR027640">
    <property type="entry name" value="Kinesin-like_fam"/>
</dbReference>
<feature type="compositionally biased region" description="Low complexity" evidence="15">
    <location>
        <begin position="443"/>
        <end position="473"/>
    </location>
</feature>
<dbReference type="PRINTS" id="PR00380">
    <property type="entry name" value="KINESINHEAVY"/>
</dbReference>
<feature type="compositionally biased region" description="Low complexity" evidence="15">
    <location>
        <begin position="664"/>
        <end position="690"/>
    </location>
</feature>
<comment type="similarity">
    <text evidence="12">Belongs to the TRAFAC class myosin-kinesin ATPase superfamily. Kinesin family.</text>
</comment>
<evidence type="ECO:0000256" key="7">
    <source>
        <dbReference type="ARBA" id="ARBA00022840"/>
    </source>
</evidence>
<dbReference type="Gene3D" id="1.10.510.10">
    <property type="entry name" value="Transferase(Phosphotransferase) domain 1"/>
    <property type="match status" value="1"/>
</dbReference>
<dbReference type="PROSITE" id="PS50011">
    <property type="entry name" value="PROTEIN_KINASE_DOM"/>
    <property type="match status" value="1"/>
</dbReference>
<feature type="domain" description="Kinesin motor" evidence="17">
    <location>
        <begin position="765"/>
        <end position="1097"/>
    </location>
</feature>
<feature type="domain" description="Protein kinase" evidence="16">
    <location>
        <begin position="118"/>
        <end position="365"/>
    </location>
</feature>
<keyword evidence="4" id="KW-0493">Microtubule</keyword>
<dbReference type="Pfam" id="PF22923">
    <property type="entry name" value="KIF2A-like_1st"/>
    <property type="match status" value="1"/>
</dbReference>
<dbReference type="PANTHER" id="PTHR47971:SF8">
    <property type="entry name" value="KINESIN-LIKE PROTEIN"/>
    <property type="match status" value="1"/>
</dbReference>
<comment type="caution">
    <text evidence="18">The sequence shown here is derived from an EMBL/GenBank/DDBJ whole genome shotgun (WGS) entry which is preliminary data.</text>
</comment>
<evidence type="ECO:0000256" key="6">
    <source>
        <dbReference type="ARBA" id="ARBA00022776"/>
    </source>
</evidence>
<sequence>MTSPTNLSSATTTPTPRPIPQFFNDYNNLTTKRERYSSTPKCKQLPPRPPSKSFQQYSRLSFTLNHSSCHPQHNSNQSNQQQQQQKARIISFKNEQQQSKLSPLYNDHRKESYLKQCYQVEELIGSGSFGDVFRCRNRWNQRYYAVKVSREKFKGRIDREEKLNEVCKHEQLPDHDHLVKLHYAWEEKQRLYIEQELCAGTLSMLADNNHDLNESIIWAILVDLLKALDHLHSNNLIHLDIKPENIFISMDGICKLGDFGLIFDMNNELKEAMEGDPKYLAGEIMQGIFTKSADIFSLGMTILEITSDLDLPSRGDAWHWLRNGNIPDYLFKHRSDDLKQIIKMMLNPDHLKRPTARQLLQHPFIIEYENHRRHELMRKKLQTKFTETINMIDKLFLEQKLLLPLWSCIKQMINILAVPFRFLLTNIQQQTNSEMILASLLNQPNSSSSSSTTSSSNSNNQGKTTTTTKSPNNYNRTYVSNYLDQYSDDDMMTMTMDNNLTQSTRFLSTNLSFDLSFGSNSGDDGDSNYVGDDKNHRLDDSFEHRFDKLSNRNLCSTVNRLNNRQQQSPSNFEMTPKLSPLSSSSMMMMIPTTPTSPINGYEPKMATLTSGMEVKIQRTNGKIHAAIVMTISYETKTVTVEWAEGEEVKGKEVTTAVLSTTSSSHSSALNTTNGLSTATASNNNNNLSNAARRRSNAVKEVEKIKKQREERRARQAEQKAEKIELMSSVDPNSQSQWEFLAMIRDYRSQMDFNPITMNDQVNDHQICVAVRKRPLNKREQLRKDIDVITISTKDMVLVHEPKQKVDLTKYLENQRFRFDYAFDESANNELVYKYTAKPLVRTIFEGGMATCFAYGQTGSGKTHTMGGDFHGKTQDSSKGIYALAARDVFIQLRLAKMQGEDLFVSASFFEIYSGKVFDLLNGKQKLRVLEDAKGQVQIVGLCERRVDSVDDVLKLIQMGNNIRTSGVTSANNHSSRSHAVFQLILKKSQNNKLKGKFSLIDLAGNERGADTSSANRQTRMEGAEINKSLLALKECIRALGRRGAHLPFRASKLTQVLRDSFIGENSRTCMIAMISPGFQSCEHTLNTLPISHLTESEEEVLDMHKNISEEMQRWTKEHDRLIDLTSEVDYNVDVYVQNLEDLLAEQMEQINKLQERLGNFKTQLREEELISKKLVR</sequence>
<keyword evidence="7 12" id="KW-0067">ATP-binding</keyword>
<evidence type="ECO:0000256" key="5">
    <source>
        <dbReference type="ARBA" id="ARBA00022741"/>
    </source>
</evidence>
<dbReference type="InterPro" id="IPR011009">
    <property type="entry name" value="Kinase-like_dom_sf"/>
</dbReference>
<dbReference type="InterPro" id="IPR017441">
    <property type="entry name" value="Protein_kinase_ATP_BS"/>
</dbReference>
<dbReference type="Pfam" id="PF00225">
    <property type="entry name" value="Kinesin"/>
    <property type="match status" value="1"/>
</dbReference>
<evidence type="ECO:0000256" key="2">
    <source>
        <dbReference type="ARBA" id="ARBA00022490"/>
    </source>
</evidence>
<dbReference type="PROSITE" id="PS00411">
    <property type="entry name" value="KINESIN_MOTOR_1"/>
    <property type="match status" value="1"/>
</dbReference>
<dbReference type="SMART" id="SM00129">
    <property type="entry name" value="KISc"/>
    <property type="match status" value="1"/>
</dbReference>
<dbReference type="SUPFAM" id="SSF56112">
    <property type="entry name" value="Protein kinase-like (PK-like)"/>
    <property type="match status" value="1"/>
</dbReference>
<reference evidence="18 19" key="2">
    <citation type="journal article" date="2022" name="Mol. Biol. Evol.">
        <title>Comparative Genomics Reveals Insights into the Divergent Evolution of Astigmatic Mites and Household Pest Adaptations.</title>
        <authorList>
            <person name="Xiong Q."/>
            <person name="Wan A.T."/>
            <person name="Liu X."/>
            <person name="Fung C.S."/>
            <person name="Xiao X."/>
            <person name="Malainual N."/>
            <person name="Hou J."/>
            <person name="Wang L."/>
            <person name="Wang M."/>
            <person name="Yang K.Y."/>
            <person name="Cui Y."/>
            <person name="Leung E.L."/>
            <person name="Nong W."/>
            <person name="Shin S.K."/>
            <person name="Au S.W."/>
            <person name="Jeong K.Y."/>
            <person name="Chew F.T."/>
            <person name="Hui J.H."/>
            <person name="Leung T.F."/>
            <person name="Tungtrongchitr A."/>
            <person name="Zhong N."/>
            <person name="Liu Z."/>
            <person name="Tsui S.K."/>
        </authorList>
    </citation>
    <scope>NUCLEOTIDE SEQUENCE [LARGE SCALE GENOMIC DNA]</scope>
    <source>
        <strain evidence="18">Derp</strain>
    </source>
</reference>
<feature type="region of interest" description="Disordered" evidence="15">
    <location>
        <begin position="664"/>
        <end position="723"/>
    </location>
</feature>
<keyword evidence="6" id="KW-0498">Mitosis</keyword>
<evidence type="ECO:0000313" key="19">
    <source>
        <dbReference type="Proteomes" id="UP000887458"/>
    </source>
</evidence>
<keyword evidence="8 14" id="KW-0175">Coiled coil</keyword>
<feature type="binding site" evidence="12">
    <location>
        <begin position="855"/>
        <end position="862"/>
    </location>
    <ligand>
        <name>ATP</name>
        <dbReference type="ChEBI" id="CHEBI:30616"/>
    </ligand>
</feature>
<evidence type="ECO:0000313" key="18">
    <source>
        <dbReference type="EMBL" id="KAH9424772.1"/>
    </source>
</evidence>
<dbReference type="Gene3D" id="3.40.850.10">
    <property type="entry name" value="Kinesin motor domain"/>
    <property type="match status" value="1"/>
</dbReference>
<feature type="compositionally biased region" description="Basic and acidic residues" evidence="15">
    <location>
        <begin position="697"/>
        <end position="723"/>
    </location>
</feature>
<evidence type="ECO:0000256" key="15">
    <source>
        <dbReference type="SAM" id="MobiDB-lite"/>
    </source>
</evidence>
<evidence type="ECO:0000256" key="8">
    <source>
        <dbReference type="ARBA" id="ARBA00023054"/>
    </source>
</evidence>
<feature type="compositionally biased region" description="Low complexity" evidence="15">
    <location>
        <begin position="65"/>
        <end position="85"/>
    </location>
</feature>
<dbReference type="Proteomes" id="UP000887458">
    <property type="component" value="Unassembled WGS sequence"/>
</dbReference>
<gene>
    <name evidence="18" type="primary">KIF2A</name>
    <name evidence="18" type="ORF">DERP_012756</name>
</gene>
<dbReference type="InterPro" id="IPR027417">
    <property type="entry name" value="P-loop_NTPase"/>
</dbReference>